<dbReference type="EMBL" id="FNLM01000034">
    <property type="protein sequence ID" value="SDU42192.1"/>
    <property type="molecule type" value="Genomic_DNA"/>
</dbReference>
<keyword evidence="3" id="KW-0255">Endonuclease</keyword>
<dbReference type="Pfam" id="PF03372">
    <property type="entry name" value="Exo_endo_phos"/>
    <property type="match status" value="1"/>
</dbReference>
<dbReference type="OrthoDB" id="2340043at2"/>
<evidence type="ECO:0000256" key="1">
    <source>
        <dbReference type="SAM" id="Phobius"/>
    </source>
</evidence>
<dbReference type="RefSeq" id="WP_074849415.1">
    <property type="nucleotide sequence ID" value="NZ_FNLM01000034.1"/>
</dbReference>
<dbReference type="Gene3D" id="3.60.10.10">
    <property type="entry name" value="Endonuclease/exonuclease/phosphatase"/>
    <property type="match status" value="1"/>
</dbReference>
<protein>
    <submittedName>
        <fullName evidence="3">Uncharacterized conserved protein YafD, endonuclease/exonuclease/phosphatase (EEP) superfamily</fullName>
    </submittedName>
</protein>
<reference evidence="3 4" key="1">
    <citation type="submission" date="2016-10" db="EMBL/GenBank/DDBJ databases">
        <authorList>
            <person name="de Groot N.N."/>
        </authorList>
    </citation>
    <scope>NUCLEOTIDE SEQUENCE [LARGE SCALE GENOMIC DNA]</scope>
    <source>
        <strain evidence="3 4">DSM 44215</strain>
    </source>
</reference>
<dbReference type="InterPro" id="IPR005135">
    <property type="entry name" value="Endo/exonuclease/phosphatase"/>
</dbReference>
<feature type="transmembrane region" description="Helical" evidence="1">
    <location>
        <begin position="7"/>
        <end position="29"/>
    </location>
</feature>
<sequence length="316" mass="34087">MKRFLWVAAYIAGWAMLAGVVLGVWLHFYPSRGNVALYLTSGVQFALIPGLVAIVIFAALRRWFMLVIAIAVSGALAYTQVPLVIPTSAPAGEEFTVVSANLLFGGGDIGALEKIVADADPDMVSLQEVTPEALERLRGSEIARRLPNEFAIPYPQAAGTALFAKRALSDQFNIPDTILHNLQARTDLPGAPGTHVLAIHPAAPLWGKKDGWFHDMDILADHFAKLPEGRVLAIGDFNSTWNHATYRKLLSNGLVDGTDMAGAGFLPTYPTDKRIGNRPLVAIDRVILRGFVPTSMDSHHLPGSDHRALVVSLVAS</sequence>
<feature type="domain" description="Endonuclease/exonuclease/phosphatase" evidence="2">
    <location>
        <begin position="99"/>
        <end position="306"/>
    </location>
</feature>
<keyword evidence="3" id="KW-0540">Nuclease</keyword>
<dbReference type="GO" id="GO:0004527">
    <property type="term" value="F:exonuclease activity"/>
    <property type="evidence" value="ECO:0007669"/>
    <property type="project" value="UniProtKB-KW"/>
</dbReference>
<dbReference type="AlphaFoldDB" id="A0A1H2IDI9"/>
<accession>A0A1H2IDI9</accession>
<keyword evidence="1" id="KW-1133">Transmembrane helix</keyword>
<dbReference type="SUPFAM" id="SSF56219">
    <property type="entry name" value="DNase I-like"/>
    <property type="match status" value="1"/>
</dbReference>
<evidence type="ECO:0000259" key="2">
    <source>
        <dbReference type="Pfam" id="PF03372"/>
    </source>
</evidence>
<proteinExistence type="predicted"/>
<name>A0A1H2IDI9_9ACTN</name>
<feature type="transmembrane region" description="Helical" evidence="1">
    <location>
        <begin position="63"/>
        <end position="81"/>
    </location>
</feature>
<dbReference type="Proteomes" id="UP000183180">
    <property type="component" value="Unassembled WGS sequence"/>
</dbReference>
<dbReference type="STRING" id="158898.SAMN04488548_1341063"/>
<dbReference type="InterPro" id="IPR036691">
    <property type="entry name" value="Endo/exonu/phosph_ase_sf"/>
</dbReference>
<keyword evidence="1" id="KW-0812">Transmembrane</keyword>
<organism evidence="3 4">
    <name type="scientific">Gordonia westfalica</name>
    <dbReference type="NCBI Taxonomy" id="158898"/>
    <lineage>
        <taxon>Bacteria</taxon>
        <taxon>Bacillati</taxon>
        <taxon>Actinomycetota</taxon>
        <taxon>Actinomycetes</taxon>
        <taxon>Mycobacteriales</taxon>
        <taxon>Gordoniaceae</taxon>
        <taxon>Gordonia</taxon>
    </lineage>
</organism>
<keyword evidence="3" id="KW-0378">Hydrolase</keyword>
<feature type="transmembrane region" description="Helical" evidence="1">
    <location>
        <begin position="35"/>
        <end position="56"/>
    </location>
</feature>
<dbReference type="GO" id="GO:0004519">
    <property type="term" value="F:endonuclease activity"/>
    <property type="evidence" value="ECO:0007669"/>
    <property type="project" value="UniProtKB-KW"/>
</dbReference>
<keyword evidence="3" id="KW-0269">Exonuclease</keyword>
<keyword evidence="1" id="KW-0472">Membrane</keyword>
<evidence type="ECO:0000313" key="4">
    <source>
        <dbReference type="Proteomes" id="UP000183180"/>
    </source>
</evidence>
<evidence type="ECO:0000313" key="3">
    <source>
        <dbReference type="EMBL" id="SDU42192.1"/>
    </source>
</evidence>
<gene>
    <name evidence="3" type="ORF">SAMN04488548_1341063</name>
</gene>